<evidence type="ECO:0000313" key="5">
    <source>
        <dbReference type="Proteomes" id="UP001230986"/>
    </source>
</evidence>
<sequence length="190" mass="21803">MDHNIAAIRATEIYKKYLASQPLETLKEYVKTGELRLKIATQIFENLDSILQETSAKFLLCAELSNNLYSSRRYRACIRALEYCLRYATYAMLANSTSLLDRDVLKGREEIYSSLEISTDVIVGMLHKIKEAIASVIGLEAEQEIAIYIDYIIKSLQNDIALRESEFIAAMQAFEKTRKNYRNALRELAQ</sequence>
<dbReference type="SUPFAM" id="SSF46458">
    <property type="entry name" value="Globin-like"/>
    <property type="match status" value="1"/>
</dbReference>
<evidence type="ECO:0000313" key="4">
    <source>
        <dbReference type="EMBL" id="MDL5057153.1"/>
    </source>
</evidence>
<dbReference type="EMBL" id="JASVEJ010000025">
    <property type="protein sequence ID" value="MDL5057153.1"/>
    <property type="molecule type" value="Genomic_DNA"/>
</dbReference>
<keyword evidence="2" id="KW-0157">Chromophore</keyword>
<comment type="caution">
    <text evidence="4">The sequence shown here is derived from an EMBL/GenBank/DDBJ whole genome shotgun (WGS) entry which is preliminary data.</text>
</comment>
<dbReference type="Proteomes" id="UP001230986">
    <property type="component" value="Unassembled WGS sequence"/>
</dbReference>
<accession>A0ABT7LYR9</accession>
<evidence type="ECO:0000256" key="2">
    <source>
        <dbReference type="ARBA" id="ARBA00022991"/>
    </source>
</evidence>
<evidence type="ECO:0000256" key="1">
    <source>
        <dbReference type="ARBA" id="ARBA00008182"/>
    </source>
</evidence>
<dbReference type="InterPro" id="IPR009050">
    <property type="entry name" value="Globin-like_sf"/>
</dbReference>
<dbReference type="RefSeq" id="WP_284474187.1">
    <property type="nucleotide sequence ID" value="NZ_JASVEJ010000025.1"/>
</dbReference>
<protein>
    <submittedName>
        <fullName evidence="4">Allophycocyanin subunit beta</fullName>
    </submittedName>
</protein>
<keyword evidence="5" id="KW-1185">Reference proteome</keyword>
<gene>
    <name evidence="4" type="ORF">QQ055_06690</name>
</gene>
<dbReference type="Gene3D" id="1.10.490.20">
    <property type="entry name" value="Phycocyanins"/>
    <property type="match status" value="1"/>
</dbReference>
<organism evidence="4 5">
    <name type="scientific">Geitlerinema calcuttense NRMC-F 0142</name>
    <dbReference type="NCBI Taxonomy" id="2922238"/>
    <lineage>
        <taxon>Bacteria</taxon>
        <taxon>Bacillati</taxon>
        <taxon>Cyanobacteriota</taxon>
        <taxon>Cyanophyceae</taxon>
        <taxon>Geitlerinematales</taxon>
        <taxon>Geitlerinemataceae</taxon>
        <taxon>Geitlerinema</taxon>
    </lineage>
</organism>
<dbReference type="Pfam" id="PF00502">
    <property type="entry name" value="Phycobilisome"/>
    <property type="match status" value="1"/>
</dbReference>
<evidence type="ECO:0000256" key="3">
    <source>
        <dbReference type="ARBA" id="ARBA00023307"/>
    </source>
</evidence>
<keyword evidence="3" id="KW-0089">Bile pigment</keyword>
<reference evidence="4 5" key="1">
    <citation type="submission" date="2023-06" db="EMBL/GenBank/DDBJ databases">
        <title>Whole genome sequence of Oscillatoria calcuttensis NRMC-F 0142.</title>
        <authorList>
            <person name="Shakena Fathima T."/>
            <person name="Muralitharan G."/>
            <person name="Thajuddin N."/>
        </authorList>
    </citation>
    <scope>NUCLEOTIDE SEQUENCE [LARGE SCALE GENOMIC DNA]</scope>
    <source>
        <strain evidence="4 5">NRMC-F 0142</strain>
    </source>
</reference>
<dbReference type="InterPro" id="IPR038719">
    <property type="entry name" value="Phycobilisome_asu/bsu_sf"/>
</dbReference>
<name>A0ABT7LYR9_9CYAN</name>
<dbReference type="PANTHER" id="PTHR34011:SF3">
    <property type="entry name" value="ALLOPHYCOCYANIN BETA CHAIN"/>
    <property type="match status" value="1"/>
</dbReference>
<comment type="similarity">
    <text evidence="1">Belongs to the phycobiliprotein family.</text>
</comment>
<dbReference type="InterPro" id="IPR012128">
    <property type="entry name" value="Phycobilisome_asu/bsu"/>
</dbReference>
<dbReference type="PANTHER" id="PTHR34011">
    <property type="entry name" value="PHYCOBILISOME 32.1 KDA LINKER POLYPEPTIDE, PHYCOCYANIN-ASSOCIATED, ROD 2-RELATED"/>
    <property type="match status" value="1"/>
</dbReference>
<proteinExistence type="inferred from homology"/>